<reference evidence="3" key="2">
    <citation type="submission" date="2019-01" db="EMBL/GenBank/DDBJ databases">
        <authorList>
            <consortium name="NCBI Pathogen Detection Project"/>
        </authorList>
    </citation>
    <scope>NUCLEOTIDE SEQUENCE</scope>
    <source>
        <strain evidence="3">Sam_f9e39395-c0eb-484c-8395-e668deecbaab</strain>
    </source>
</reference>
<evidence type="ECO:0000313" key="2">
    <source>
        <dbReference type="EMBL" id="ECG6842331.1"/>
    </source>
</evidence>
<evidence type="ECO:0000313" key="3">
    <source>
        <dbReference type="EMBL" id="HAD9886176.1"/>
    </source>
</evidence>
<sequence>MDFKVFNEDLGVMGYKRLIHQIMFPGPSRKPLNDYMDVAMYNSFRIHPNLNFKISGFNAESKIFPKKTVFSRVRVIKRDDAIQFMNGAIKISDFYPPSPEVVRLTPGRYNDENSTVMYLSDSPETAEIECKVKDGDFFLRSQYTINQEMAFFSLSKKSALTKPFLDLINNDDIRFYPVITYLMNDVMRFQGFHGCTYDSVPANKIKGFKSSKMNIVVWGEFIDKVDFEYSYLCLKKSSVLYSTTFFYKEGEKLLSIHCEKERDKVRQKHKDIYDRLTRGANSVKSINKNFLASIARPFKIVEGQ</sequence>
<dbReference type="EMBL" id="AAHJXE010000002">
    <property type="protein sequence ID" value="EBX0215413.1"/>
    <property type="molecule type" value="Genomic_DNA"/>
</dbReference>
<dbReference type="EMBL" id="DAAQLY010000001">
    <property type="protein sequence ID" value="HAD9886176.1"/>
    <property type="molecule type" value="Genomic_DNA"/>
</dbReference>
<accession>A0A5I6DPM0</accession>
<proteinExistence type="predicted"/>
<gene>
    <name evidence="1" type="ORF">DQT01_03360</name>
    <name evidence="2" type="ORF">E3354_06960</name>
    <name evidence="3" type="ORF">G2205_02410</name>
</gene>
<reference evidence="2" key="3">
    <citation type="submission" date="2019-03" db="EMBL/GenBank/DDBJ databases">
        <authorList>
            <person name="Ashton P.M."/>
            <person name="Dallman T."/>
            <person name="Nair S."/>
            <person name="De Pinna E."/>
            <person name="Peters T."/>
            <person name="Grant K."/>
        </authorList>
    </citation>
    <scope>NUCLEOTIDE SEQUENCE</scope>
    <source>
        <strain evidence="1">484126</strain>
        <strain evidence="2">707197</strain>
    </source>
</reference>
<dbReference type="AlphaFoldDB" id="A0A5I6DPM0"/>
<reference evidence="3" key="1">
    <citation type="journal article" date="2018" name="Genome Biol.">
        <title>SKESA: strategic k-mer extension for scrupulous assemblies.</title>
        <authorList>
            <person name="Souvorov A."/>
            <person name="Agarwala R."/>
            <person name="Lipman D.J."/>
        </authorList>
    </citation>
    <scope>NUCLEOTIDE SEQUENCE</scope>
    <source>
        <strain evidence="3">Sam_f9e39395-c0eb-484c-8395-e668deecbaab</strain>
    </source>
</reference>
<protein>
    <recommendedName>
        <fullName evidence="4">RES domain-containing protein</fullName>
    </recommendedName>
</protein>
<comment type="caution">
    <text evidence="2">The sequence shown here is derived from an EMBL/GenBank/DDBJ whole genome shotgun (WGS) entry which is preliminary data.</text>
</comment>
<evidence type="ECO:0008006" key="4">
    <source>
        <dbReference type="Google" id="ProtNLM"/>
    </source>
</evidence>
<dbReference type="EMBL" id="AAIPET010000005">
    <property type="protein sequence ID" value="ECG6842331.1"/>
    <property type="molecule type" value="Genomic_DNA"/>
</dbReference>
<evidence type="ECO:0000313" key="1">
    <source>
        <dbReference type="EMBL" id="EBX0215413.1"/>
    </source>
</evidence>
<name>A0A5I6DPM0_SALET</name>
<dbReference type="RefSeq" id="WP_286450658.1">
    <property type="nucleotide sequence ID" value="NZ_JBLKTV010000011.1"/>
</dbReference>
<organism evidence="2">
    <name type="scientific">Salmonella enterica subsp. enterica serovar Brandenburg</name>
    <dbReference type="NCBI Taxonomy" id="149387"/>
    <lineage>
        <taxon>Bacteria</taxon>
        <taxon>Pseudomonadati</taxon>
        <taxon>Pseudomonadota</taxon>
        <taxon>Gammaproteobacteria</taxon>
        <taxon>Enterobacterales</taxon>
        <taxon>Enterobacteriaceae</taxon>
        <taxon>Salmonella</taxon>
    </lineage>
</organism>